<name>A0ABZ0QKE6_9FIRM</name>
<proteinExistence type="predicted"/>
<evidence type="ECO:0000313" key="2">
    <source>
        <dbReference type="EMBL" id="WPD17980.1"/>
    </source>
</evidence>
<organism evidence="2 3">
    <name type="scientific">Thermaerobacter composti</name>
    <dbReference type="NCBI Taxonomy" id="554949"/>
    <lineage>
        <taxon>Bacteria</taxon>
        <taxon>Bacillati</taxon>
        <taxon>Bacillota</taxon>
        <taxon>Clostridia</taxon>
        <taxon>Eubacteriales</taxon>
        <taxon>Clostridiales Family XVII. Incertae Sedis</taxon>
        <taxon>Thermaerobacter</taxon>
    </lineage>
</organism>
<evidence type="ECO:0000256" key="1">
    <source>
        <dbReference type="SAM" id="MobiDB-lite"/>
    </source>
</evidence>
<sequence>MPGEERVVLHPPDDWIRRYVAIALPIVRRILAQNEETRPVATSRPHDDEQASA</sequence>
<dbReference type="RefSeq" id="WP_318749908.1">
    <property type="nucleotide sequence ID" value="NZ_CP132508.1"/>
</dbReference>
<feature type="compositionally biased region" description="Basic and acidic residues" evidence="1">
    <location>
        <begin position="44"/>
        <end position="53"/>
    </location>
</feature>
<gene>
    <name evidence="2" type="ORF">Q5761_06155</name>
</gene>
<protein>
    <submittedName>
        <fullName evidence="2">Uncharacterized protein</fullName>
    </submittedName>
</protein>
<evidence type="ECO:0000313" key="3">
    <source>
        <dbReference type="Proteomes" id="UP001304683"/>
    </source>
</evidence>
<dbReference type="EMBL" id="CP132508">
    <property type="protein sequence ID" value="WPD17980.1"/>
    <property type="molecule type" value="Genomic_DNA"/>
</dbReference>
<reference evidence="2 3" key="1">
    <citation type="submission" date="2023-08" db="EMBL/GenBank/DDBJ databases">
        <title>Genome sequence of Thermaerobacter compostii strain Ins1, a spore-forming filamentous bacterium isolated from a deep geothermal reservoir.</title>
        <authorList>
            <person name="Bregnard D."/>
            <person name="Gonzalez D."/>
            <person name="Junier P."/>
        </authorList>
    </citation>
    <scope>NUCLEOTIDE SEQUENCE [LARGE SCALE GENOMIC DNA]</scope>
    <source>
        <strain evidence="2 3">Ins1</strain>
    </source>
</reference>
<feature type="region of interest" description="Disordered" evidence="1">
    <location>
        <begin position="34"/>
        <end position="53"/>
    </location>
</feature>
<accession>A0ABZ0QKE6</accession>
<keyword evidence="3" id="KW-1185">Reference proteome</keyword>
<dbReference type="Proteomes" id="UP001304683">
    <property type="component" value="Chromosome"/>
</dbReference>